<dbReference type="Gene3D" id="1.10.10.10">
    <property type="entry name" value="Winged helix-like DNA-binding domain superfamily/Winged helix DNA-binding domain"/>
    <property type="match status" value="1"/>
</dbReference>
<accession>A0ABD2YRT0</accession>
<dbReference type="PRINTS" id="PR00364">
    <property type="entry name" value="DISEASERSIST"/>
</dbReference>
<dbReference type="FunFam" id="3.40.50.300:FF:001091">
    <property type="entry name" value="Probable disease resistance protein At1g61300"/>
    <property type="match status" value="1"/>
</dbReference>
<feature type="domain" description="Disease resistance protein winged helix" evidence="8">
    <location>
        <begin position="258"/>
        <end position="329"/>
    </location>
</feature>
<dbReference type="EMBL" id="JBJUIK010000012">
    <property type="protein sequence ID" value="KAL3509464.1"/>
    <property type="molecule type" value="Genomic_DNA"/>
</dbReference>
<organism evidence="9 10">
    <name type="scientific">Cinchona calisaya</name>
    <dbReference type="NCBI Taxonomy" id="153742"/>
    <lineage>
        <taxon>Eukaryota</taxon>
        <taxon>Viridiplantae</taxon>
        <taxon>Streptophyta</taxon>
        <taxon>Embryophyta</taxon>
        <taxon>Tracheophyta</taxon>
        <taxon>Spermatophyta</taxon>
        <taxon>Magnoliopsida</taxon>
        <taxon>eudicotyledons</taxon>
        <taxon>Gunneridae</taxon>
        <taxon>Pentapetalae</taxon>
        <taxon>asterids</taxon>
        <taxon>lamiids</taxon>
        <taxon>Gentianales</taxon>
        <taxon>Rubiaceae</taxon>
        <taxon>Cinchonoideae</taxon>
        <taxon>Cinchoneae</taxon>
        <taxon>Cinchona</taxon>
    </lineage>
</organism>
<gene>
    <name evidence="9" type="ORF">ACH5RR_028865</name>
</gene>
<dbReference type="Pfam" id="PF23559">
    <property type="entry name" value="WHD_DRP"/>
    <property type="match status" value="1"/>
</dbReference>
<dbReference type="Proteomes" id="UP001630127">
    <property type="component" value="Unassembled WGS sequence"/>
</dbReference>
<dbReference type="InterPro" id="IPR050905">
    <property type="entry name" value="Plant_NBS-LRR"/>
</dbReference>
<evidence type="ECO:0000313" key="10">
    <source>
        <dbReference type="Proteomes" id="UP001630127"/>
    </source>
</evidence>
<evidence type="ECO:0000256" key="4">
    <source>
        <dbReference type="ARBA" id="ARBA00022741"/>
    </source>
</evidence>
<sequence length="363" mass="41400">MLMGETAKRILVYVMDEYTGTIGTFGMERGGKTSIMIEINNQLLRYSEYFDSIIWVTASRSPNLPKLQNDIAKEIGLCFDDIDDTMTRSAKLWQALMRQKRFLLIIDDLWEAFPLHKVGIPNPEHSKNFKLVITTRSLSVCRGMETVKEVEVELLSIKEAWDLFKHKVGEDVVSSLRIEAVAKEIAKECGGLPLAICTVGRALRKENNVRQWQIALRELQNSTASIEGMENQAFARLKFSYERLKDNIIRSCFLYCALYPKDHHIDVDELVRYWIYEGLLGNLGNVESKMQQGYIIVNEMKNACMLDCVYQDGSTDDHVKMHDFIRDMALSLGTPLYMVRAGHGIGTAPPLRMNGTQTLKESQ</sequence>
<keyword evidence="4" id="KW-0547">Nucleotide-binding</keyword>
<name>A0ABD2YRT0_9GENT</name>
<evidence type="ECO:0000256" key="2">
    <source>
        <dbReference type="ARBA" id="ARBA00022614"/>
    </source>
</evidence>
<keyword evidence="3" id="KW-0677">Repeat</keyword>
<evidence type="ECO:0000259" key="8">
    <source>
        <dbReference type="Pfam" id="PF23559"/>
    </source>
</evidence>
<dbReference type="FunFam" id="1.10.8.430:FF:000003">
    <property type="entry name" value="Probable disease resistance protein At5g66910"/>
    <property type="match status" value="1"/>
</dbReference>
<evidence type="ECO:0008006" key="11">
    <source>
        <dbReference type="Google" id="ProtNLM"/>
    </source>
</evidence>
<dbReference type="Pfam" id="PF00931">
    <property type="entry name" value="NB-ARC"/>
    <property type="match status" value="1"/>
</dbReference>
<dbReference type="AlphaFoldDB" id="A0ABD2YRT0"/>
<dbReference type="GO" id="GO:0051607">
    <property type="term" value="P:defense response to virus"/>
    <property type="evidence" value="ECO:0007669"/>
    <property type="project" value="UniProtKB-ARBA"/>
</dbReference>
<evidence type="ECO:0000256" key="3">
    <source>
        <dbReference type="ARBA" id="ARBA00022737"/>
    </source>
</evidence>
<dbReference type="InterPro" id="IPR036388">
    <property type="entry name" value="WH-like_DNA-bd_sf"/>
</dbReference>
<keyword evidence="6" id="KW-0067">ATP-binding</keyword>
<keyword evidence="10" id="KW-1185">Reference proteome</keyword>
<dbReference type="SUPFAM" id="SSF52540">
    <property type="entry name" value="P-loop containing nucleoside triphosphate hydrolases"/>
    <property type="match status" value="1"/>
</dbReference>
<dbReference type="Gene3D" id="3.40.50.300">
    <property type="entry name" value="P-loop containing nucleotide triphosphate hydrolases"/>
    <property type="match status" value="1"/>
</dbReference>
<dbReference type="InterPro" id="IPR002182">
    <property type="entry name" value="NB-ARC"/>
</dbReference>
<evidence type="ECO:0000256" key="1">
    <source>
        <dbReference type="ARBA" id="ARBA00008894"/>
    </source>
</evidence>
<evidence type="ECO:0000256" key="5">
    <source>
        <dbReference type="ARBA" id="ARBA00022821"/>
    </source>
</evidence>
<protein>
    <recommendedName>
        <fullName evidence="11">NB-ARC domain-containing protein</fullName>
    </recommendedName>
</protein>
<dbReference type="FunFam" id="1.10.10.10:FF:000322">
    <property type="entry name" value="Probable disease resistance protein At1g63360"/>
    <property type="match status" value="1"/>
</dbReference>
<comment type="similarity">
    <text evidence="1">Belongs to the disease resistance NB-LRR family.</text>
</comment>
<dbReference type="GO" id="GO:0005524">
    <property type="term" value="F:ATP binding"/>
    <property type="evidence" value="ECO:0007669"/>
    <property type="project" value="UniProtKB-KW"/>
</dbReference>
<dbReference type="PANTHER" id="PTHR33463:SF209">
    <property type="entry name" value="DISEASE RESISTANCE PROTEIN RPS2-LIKE"/>
    <property type="match status" value="1"/>
</dbReference>
<reference evidence="9 10" key="1">
    <citation type="submission" date="2024-11" db="EMBL/GenBank/DDBJ databases">
        <title>A near-complete genome assembly of Cinchona calisaya.</title>
        <authorList>
            <person name="Lian D.C."/>
            <person name="Zhao X.W."/>
            <person name="Wei L."/>
        </authorList>
    </citation>
    <scope>NUCLEOTIDE SEQUENCE [LARGE SCALE GENOMIC DNA]</scope>
    <source>
        <tissue evidence="9">Nenye</tissue>
    </source>
</reference>
<keyword evidence="5" id="KW-0611">Plant defense</keyword>
<feature type="domain" description="NB-ARC" evidence="7">
    <location>
        <begin position="15"/>
        <end position="170"/>
    </location>
</feature>
<dbReference type="PANTHER" id="PTHR33463">
    <property type="entry name" value="NB-ARC DOMAIN-CONTAINING PROTEIN-RELATED"/>
    <property type="match status" value="1"/>
</dbReference>
<evidence type="ECO:0000256" key="6">
    <source>
        <dbReference type="ARBA" id="ARBA00022840"/>
    </source>
</evidence>
<keyword evidence="2" id="KW-0433">Leucine-rich repeat</keyword>
<dbReference type="InterPro" id="IPR042197">
    <property type="entry name" value="Apaf_helical"/>
</dbReference>
<dbReference type="InterPro" id="IPR058922">
    <property type="entry name" value="WHD_DRP"/>
</dbReference>
<dbReference type="Gene3D" id="1.10.8.430">
    <property type="entry name" value="Helical domain of apoptotic protease-activating factors"/>
    <property type="match status" value="1"/>
</dbReference>
<proteinExistence type="inferred from homology"/>
<evidence type="ECO:0000259" key="7">
    <source>
        <dbReference type="Pfam" id="PF00931"/>
    </source>
</evidence>
<comment type="caution">
    <text evidence="9">The sequence shown here is derived from an EMBL/GenBank/DDBJ whole genome shotgun (WGS) entry which is preliminary data.</text>
</comment>
<evidence type="ECO:0000313" key="9">
    <source>
        <dbReference type="EMBL" id="KAL3509464.1"/>
    </source>
</evidence>
<dbReference type="InterPro" id="IPR027417">
    <property type="entry name" value="P-loop_NTPase"/>
</dbReference>